<dbReference type="GO" id="GO:0016787">
    <property type="term" value="F:hydrolase activity"/>
    <property type="evidence" value="ECO:0007669"/>
    <property type="project" value="UniProtKB-KW"/>
</dbReference>
<accession>A0A9W9MQ04</accession>
<dbReference type="Gene3D" id="3.40.50.1820">
    <property type="entry name" value="alpha/beta hydrolase"/>
    <property type="match status" value="1"/>
</dbReference>
<dbReference type="GO" id="GO:0072330">
    <property type="term" value="P:monocarboxylic acid biosynthetic process"/>
    <property type="evidence" value="ECO:0007669"/>
    <property type="project" value="UniProtKB-ARBA"/>
</dbReference>
<gene>
    <name evidence="9" type="ORF">N7472_001829</name>
</gene>
<protein>
    <submittedName>
        <fullName evidence="9">Serine hydrolase FSH</fullName>
    </submittedName>
</protein>
<sequence length="576" mass="63231">MDLNGPALAPPAGVIPNLDNPPNNNGLAIGVLSACAAIATICLFIRGYARIWLLKKVEIEEGLTLCAYGCFWGALYAEIGLLDTPGYFVHQWNVRLKDMILAQYYVFLFGVFYSIVLPLLKVTILIGCCRMFAPRGRRSEGYFWWGCVAVIFVQIGAGISIVVALNMQCIPHSAIWDITILATSKCFNLYKLQVASASIQLISDVAILLLPQQVIWSLKMTWQKRLGVSFIFGLGLLACISAVFRLETTITHGKSADAVWTLPPLAFWATAEMTCGFFIVSLPCIPKIMMETGAGAKLKRILGMSSLGNTSKRTWGSGGTGQSSSNHSRLAGSTAGNAYYKMDALKPSESTEYLQKDQKKHIFEIQTAKICEVLDDHEFVFIDGPVPTEPSEGATTITDEFYGYLPDPITEASECRDLLAGLVDYVHSNGPFDGVMGFSEGGIMAAMLLVEDARRPFAGFKCGIFFSAAVPLDPDVVCTEILRCIDPDTDGVVLHIPTALIVEANLVRLRSQSPLAPLWCQKDAQEALVRICDEKLREVVRHDLGHQIPGSKSMERFFETIQAIERTIERAIDLFS</sequence>
<evidence type="ECO:0000256" key="2">
    <source>
        <dbReference type="ARBA" id="ARBA00022692"/>
    </source>
</evidence>
<keyword evidence="2 6" id="KW-0812">Transmembrane</keyword>
<reference evidence="9" key="1">
    <citation type="submission" date="2022-11" db="EMBL/GenBank/DDBJ databases">
        <authorList>
            <person name="Petersen C."/>
        </authorList>
    </citation>
    <scope>NUCLEOTIDE SEQUENCE</scope>
    <source>
        <strain evidence="9">IBT 16849</strain>
    </source>
</reference>
<comment type="caution">
    <text evidence="9">The sequence shown here is derived from an EMBL/GenBank/DDBJ whole genome shotgun (WGS) entry which is preliminary data.</text>
</comment>
<keyword evidence="3 6" id="KW-1133">Transmembrane helix</keyword>
<feature type="domain" description="Rhodopsin" evidence="8">
    <location>
        <begin position="45"/>
        <end position="288"/>
    </location>
</feature>
<dbReference type="GO" id="GO:0017000">
    <property type="term" value="P:antibiotic biosynthetic process"/>
    <property type="evidence" value="ECO:0007669"/>
    <property type="project" value="UniProtKB-ARBA"/>
</dbReference>
<dbReference type="Pfam" id="PF03959">
    <property type="entry name" value="FSH1"/>
    <property type="match status" value="1"/>
</dbReference>
<evidence type="ECO:0000256" key="5">
    <source>
        <dbReference type="ARBA" id="ARBA00038359"/>
    </source>
</evidence>
<dbReference type="GO" id="GO:0016020">
    <property type="term" value="C:membrane"/>
    <property type="evidence" value="ECO:0007669"/>
    <property type="project" value="UniProtKB-SubCell"/>
</dbReference>
<dbReference type="InterPro" id="IPR052337">
    <property type="entry name" value="SAT4-like"/>
</dbReference>
<dbReference type="PANTHER" id="PTHR33048:SF158">
    <property type="entry name" value="MEMBRANE PROTEIN PTH11-LIKE, PUTATIVE-RELATED"/>
    <property type="match status" value="1"/>
</dbReference>
<dbReference type="SUPFAM" id="SSF53474">
    <property type="entry name" value="alpha/beta-Hydrolases"/>
    <property type="match status" value="1"/>
</dbReference>
<proteinExistence type="inferred from homology"/>
<keyword evidence="4 6" id="KW-0472">Membrane</keyword>
<evidence type="ECO:0000259" key="7">
    <source>
        <dbReference type="Pfam" id="PF03959"/>
    </source>
</evidence>
<feature type="domain" description="Serine hydrolase" evidence="7">
    <location>
        <begin position="358"/>
        <end position="474"/>
    </location>
</feature>
<reference evidence="9" key="2">
    <citation type="journal article" date="2023" name="IMA Fungus">
        <title>Comparative genomic study of the Penicillium genus elucidates a diverse pangenome and 15 lateral gene transfer events.</title>
        <authorList>
            <person name="Petersen C."/>
            <person name="Sorensen T."/>
            <person name="Nielsen M.R."/>
            <person name="Sondergaard T.E."/>
            <person name="Sorensen J.L."/>
            <person name="Fitzpatrick D.A."/>
            <person name="Frisvad J.C."/>
            <person name="Nielsen K.L."/>
        </authorList>
    </citation>
    <scope>NUCLEOTIDE SEQUENCE</scope>
    <source>
        <strain evidence="9">IBT 16849</strain>
    </source>
</reference>
<feature type="transmembrane region" description="Helical" evidence="6">
    <location>
        <begin position="228"/>
        <end position="246"/>
    </location>
</feature>
<feature type="transmembrane region" description="Helical" evidence="6">
    <location>
        <begin position="102"/>
        <end position="129"/>
    </location>
</feature>
<evidence type="ECO:0000256" key="6">
    <source>
        <dbReference type="SAM" id="Phobius"/>
    </source>
</evidence>
<comment type="similarity">
    <text evidence="5">Belongs to the SAT4 family.</text>
</comment>
<organism evidence="9 10">
    <name type="scientific">Penicillium cf. griseofulvum</name>
    <dbReference type="NCBI Taxonomy" id="2972120"/>
    <lineage>
        <taxon>Eukaryota</taxon>
        <taxon>Fungi</taxon>
        <taxon>Dikarya</taxon>
        <taxon>Ascomycota</taxon>
        <taxon>Pezizomycotina</taxon>
        <taxon>Eurotiomycetes</taxon>
        <taxon>Eurotiomycetidae</taxon>
        <taxon>Eurotiales</taxon>
        <taxon>Aspergillaceae</taxon>
        <taxon>Penicillium</taxon>
    </lineage>
</organism>
<feature type="transmembrane region" description="Helical" evidence="6">
    <location>
        <begin position="141"/>
        <end position="165"/>
    </location>
</feature>
<dbReference type="AlphaFoldDB" id="A0A9W9MQ04"/>
<name>A0A9W9MQ04_9EURO</name>
<evidence type="ECO:0000313" key="9">
    <source>
        <dbReference type="EMBL" id="KAJ5205381.1"/>
    </source>
</evidence>
<evidence type="ECO:0000256" key="4">
    <source>
        <dbReference type="ARBA" id="ARBA00023136"/>
    </source>
</evidence>
<feature type="transmembrane region" description="Helical" evidence="6">
    <location>
        <begin position="197"/>
        <end position="216"/>
    </location>
</feature>
<comment type="subcellular location">
    <subcellularLocation>
        <location evidence="1">Membrane</location>
        <topology evidence="1">Multi-pass membrane protein</topology>
    </subcellularLocation>
</comment>
<evidence type="ECO:0000259" key="8">
    <source>
        <dbReference type="Pfam" id="PF20684"/>
    </source>
</evidence>
<feature type="transmembrane region" description="Helical" evidence="6">
    <location>
        <begin position="266"/>
        <end position="285"/>
    </location>
</feature>
<dbReference type="Proteomes" id="UP001150879">
    <property type="component" value="Unassembled WGS sequence"/>
</dbReference>
<keyword evidence="10" id="KW-1185">Reference proteome</keyword>
<dbReference type="Pfam" id="PF20684">
    <property type="entry name" value="Fung_rhodopsin"/>
    <property type="match status" value="1"/>
</dbReference>
<dbReference type="PANTHER" id="PTHR33048">
    <property type="entry name" value="PTH11-LIKE INTEGRAL MEMBRANE PROTEIN (AFU_ORTHOLOGUE AFUA_5G11245)"/>
    <property type="match status" value="1"/>
</dbReference>
<keyword evidence="9" id="KW-0378">Hydrolase</keyword>
<dbReference type="InterPro" id="IPR049326">
    <property type="entry name" value="Rhodopsin_dom_fungi"/>
</dbReference>
<dbReference type="InterPro" id="IPR005645">
    <property type="entry name" value="FSH-like_dom"/>
</dbReference>
<dbReference type="InterPro" id="IPR029058">
    <property type="entry name" value="AB_hydrolase_fold"/>
</dbReference>
<evidence type="ECO:0000256" key="3">
    <source>
        <dbReference type="ARBA" id="ARBA00022989"/>
    </source>
</evidence>
<evidence type="ECO:0000313" key="10">
    <source>
        <dbReference type="Proteomes" id="UP001150879"/>
    </source>
</evidence>
<feature type="transmembrane region" description="Helical" evidence="6">
    <location>
        <begin position="27"/>
        <end position="49"/>
    </location>
</feature>
<dbReference type="EMBL" id="JAPQKP010000002">
    <property type="protein sequence ID" value="KAJ5205381.1"/>
    <property type="molecule type" value="Genomic_DNA"/>
</dbReference>
<dbReference type="OrthoDB" id="4682787at2759"/>
<evidence type="ECO:0000256" key="1">
    <source>
        <dbReference type="ARBA" id="ARBA00004141"/>
    </source>
</evidence>